<organism evidence="1 2">
    <name type="scientific">Pontibacillus yanchengensis</name>
    <dbReference type="NCBI Taxonomy" id="462910"/>
    <lineage>
        <taxon>Bacteria</taxon>
        <taxon>Bacillati</taxon>
        <taxon>Bacillota</taxon>
        <taxon>Bacilli</taxon>
        <taxon>Bacillales</taxon>
        <taxon>Bacillaceae</taxon>
        <taxon>Pontibacillus</taxon>
    </lineage>
</organism>
<sequence>MIHQLKRIERDSAGGADNILQGLSKDEHHEYLWKVTIKHNKIRTLFVSKRSLILMNGTPGEWMSQLTVPDELRNHLNDVAAKIGELYKTVKVS</sequence>
<name>A0A6I5A528_9BACI</name>
<dbReference type="EMBL" id="WMEQ01000017">
    <property type="protein sequence ID" value="MYL35433.1"/>
    <property type="molecule type" value="Genomic_DNA"/>
</dbReference>
<accession>A0A6I5A528</accession>
<reference evidence="1 2" key="1">
    <citation type="submission" date="2019-11" db="EMBL/GenBank/DDBJ databases">
        <title>Genome sequences of 17 halophilic strains isolated from different environments.</title>
        <authorList>
            <person name="Furrow R.E."/>
        </authorList>
    </citation>
    <scope>NUCLEOTIDE SEQUENCE [LARGE SCALE GENOMIC DNA]</scope>
    <source>
        <strain evidence="1 2">22514_16_FS</strain>
    </source>
</reference>
<comment type="caution">
    <text evidence="1">The sequence shown here is derived from an EMBL/GenBank/DDBJ whole genome shotgun (WGS) entry which is preliminary data.</text>
</comment>
<protein>
    <submittedName>
        <fullName evidence="1">Uncharacterized protein</fullName>
    </submittedName>
</protein>
<evidence type="ECO:0000313" key="1">
    <source>
        <dbReference type="EMBL" id="MYL35433.1"/>
    </source>
</evidence>
<gene>
    <name evidence="1" type="ORF">GLW05_17780</name>
</gene>
<dbReference type="AlphaFoldDB" id="A0A6I5A528"/>
<dbReference type="Proteomes" id="UP000468638">
    <property type="component" value="Unassembled WGS sequence"/>
</dbReference>
<evidence type="ECO:0000313" key="2">
    <source>
        <dbReference type="Proteomes" id="UP000468638"/>
    </source>
</evidence>
<dbReference type="RefSeq" id="WP_160850608.1">
    <property type="nucleotide sequence ID" value="NZ_WMEQ01000017.1"/>
</dbReference>
<proteinExistence type="predicted"/>